<dbReference type="PANTHER" id="PTHR35936:SF17">
    <property type="entry name" value="ARGININE-BINDING EXTRACELLULAR PROTEIN ARTP"/>
    <property type="match status" value="1"/>
</dbReference>
<proteinExistence type="predicted"/>
<feature type="signal peptide" evidence="2">
    <location>
        <begin position="1"/>
        <end position="21"/>
    </location>
</feature>
<reference evidence="5" key="1">
    <citation type="journal article" date="2019" name="Int. J. Syst. Evol. Microbiol.">
        <title>The Global Catalogue of Microorganisms (GCM) 10K type strain sequencing project: providing services to taxonomists for standard genome sequencing and annotation.</title>
        <authorList>
            <consortium name="The Broad Institute Genomics Platform"/>
            <consortium name="The Broad Institute Genome Sequencing Center for Infectious Disease"/>
            <person name="Wu L."/>
            <person name="Ma J."/>
        </authorList>
    </citation>
    <scope>NUCLEOTIDE SEQUENCE [LARGE SCALE GENOMIC DNA]</scope>
    <source>
        <strain evidence="5">JCM 30742</strain>
    </source>
</reference>
<organism evidence="4 5">
    <name type="scientific">Arthrobacter ginkgonis</name>
    <dbReference type="NCBI Taxonomy" id="1630594"/>
    <lineage>
        <taxon>Bacteria</taxon>
        <taxon>Bacillati</taxon>
        <taxon>Actinomycetota</taxon>
        <taxon>Actinomycetes</taxon>
        <taxon>Micrococcales</taxon>
        <taxon>Micrococcaceae</taxon>
        <taxon>Arthrobacter</taxon>
    </lineage>
</organism>
<dbReference type="Gene3D" id="3.40.190.10">
    <property type="entry name" value="Periplasmic binding protein-like II"/>
    <property type="match status" value="2"/>
</dbReference>
<protein>
    <submittedName>
        <fullName evidence="4">ABC transporter substrate-binding protein</fullName>
    </submittedName>
</protein>
<evidence type="ECO:0000256" key="1">
    <source>
        <dbReference type="ARBA" id="ARBA00022729"/>
    </source>
</evidence>
<dbReference type="PANTHER" id="PTHR35936">
    <property type="entry name" value="MEMBRANE-BOUND LYTIC MUREIN TRANSGLYCOSYLASE F"/>
    <property type="match status" value="1"/>
</dbReference>
<dbReference type="RefSeq" id="WP_345149729.1">
    <property type="nucleotide sequence ID" value="NZ_BAABEO010000009.1"/>
</dbReference>
<comment type="caution">
    <text evidence="4">The sequence shown here is derived from an EMBL/GenBank/DDBJ whole genome shotgun (WGS) entry which is preliminary data.</text>
</comment>
<name>A0ABP7C2L4_9MICC</name>
<dbReference type="Pfam" id="PF00497">
    <property type="entry name" value="SBP_bac_3"/>
    <property type="match status" value="1"/>
</dbReference>
<sequence>MNKIQALAVTLPLALLLGACAAGGTGKQEAASSQPVEIYGKTVQADPALAARIPADFAADGVLRAPNMLMDPIGLTDQDGKDAGVVPDLVKAMGARLGLKTETELGSFDAQVPGVMSGRYTMSTFTGDFPARRDVLEMVDYLKSGFAYITMADNPKGIEKFDDMCGLSIGTLKGASQEVAAEKFAEECTTKGLPAPELQSFSNTLLSVPLQAGRVDVIWDNTSTFYGFEKDQPGVYVMPVEPTFNAYLAFGVAKGNTEARDLLKDTLQSLIDDGTYGAILEHWGQQELGIPAALVNSDIQK</sequence>
<feature type="chain" id="PRO_5046178368" evidence="2">
    <location>
        <begin position="22"/>
        <end position="301"/>
    </location>
</feature>
<dbReference type="SMART" id="SM00062">
    <property type="entry name" value="PBPb"/>
    <property type="match status" value="1"/>
</dbReference>
<evidence type="ECO:0000313" key="4">
    <source>
        <dbReference type="EMBL" id="GAA3677822.1"/>
    </source>
</evidence>
<feature type="domain" description="Solute-binding protein family 3/N-terminal" evidence="3">
    <location>
        <begin position="72"/>
        <end position="287"/>
    </location>
</feature>
<accession>A0ABP7C2L4</accession>
<evidence type="ECO:0000256" key="2">
    <source>
        <dbReference type="SAM" id="SignalP"/>
    </source>
</evidence>
<dbReference type="Proteomes" id="UP001500752">
    <property type="component" value="Unassembled WGS sequence"/>
</dbReference>
<dbReference type="SUPFAM" id="SSF53850">
    <property type="entry name" value="Periplasmic binding protein-like II"/>
    <property type="match status" value="1"/>
</dbReference>
<keyword evidence="1 2" id="KW-0732">Signal</keyword>
<evidence type="ECO:0000313" key="5">
    <source>
        <dbReference type="Proteomes" id="UP001500752"/>
    </source>
</evidence>
<keyword evidence="5" id="KW-1185">Reference proteome</keyword>
<gene>
    <name evidence="4" type="ORF">GCM10023081_15100</name>
</gene>
<dbReference type="EMBL" id="BAABEO010000009">
    <property type="protein sequence ID" value="GAA3677822.1"/>
    <property type="molecule type" value="Genomic_DNA"/>
</dbReference>
<dbReference type="InterPro" id="IPR001638">
    <property type="entry name" value="Solute-binding_3/MltF_N"/>
</dbReference>
<dbReference type="PROSITE" id="PS51257">
    <property type="entry name" value="PROKAR_LIPOPROTEIN"/>
    <property type="match status" value="1"/>
</dbReference>
<evidence type="ECO:0000259" key="3">
    <source>
        <dbReference type="SMART" id="SM00062"/>
    </source>
</evidence>